<evidence type="ECO:0000313" key="3">
    <source>
        <dbReference type="Proteomes" id="UP000464754"/>
    </source>
</evidence>
<dbReference type="RefSeq" id="WP_232057267.1">
    <property type="nucleotide sequence ID" value="NZ_AP019695.1"/>
</dbReference>
<feature type="transmembrane region" description="Helical" evidence="1">
    <location>
        <begin position="138"/>
        <end position="158"/>
    </location>
</feature>
<dbReference type="PANTHER" id="PTHR41771">
    <property type="entry name" value="MEMBRANE PROTEIN-RELATED"/>
    <property type="match status" value="1"/>
</dbReference>
<dbReference type="AlphaFoldDB" id="A0A6N4TLM1"/>
<organism evidence="2 3">
    <name type="scientific">Amedibacterium intestinale</name>
    <dbReference type="NCBI Taxonomy" id="2583452"/>
    <lineage>
        <taxon>Bacteria</taxon>
        <taxon>Bacillati</taxon>
        <taxon>Bacillota</taxon>
        <taxon>Erysipelotrichia</taxon>
        <taxon>Erysipelotrichales</taxon>
        <taxon>Erysipelotrichaceae</taxon>
        <taxon>Amedibacterium</taxon>
    </lineage>
</organism>
<feature type="transmembrane region" description="Helical" evidence="1">
    <location>
        <begin position="299"/>
        <end position="317"/>
    </location>
</feature>
<name>A0A6N4TLM1_9FIRM</name>
<feature type="transmembrane region" description="Helical" evidence="1">
    <location>
        <begin position="189"/>
        <end position="210"/>
    </location>
</feature>
<gene>
    <name evidence="2" type="ORF">Aargi30884_18750</name>
</gene>
<feature type="transmembrane region" description="Helical" evidence="1">
    <location>
        <begin position="164"/>
        <end position="182"/>
    </location>
</feature>
<dbReference type="EMBL" id="AP019695">
    <property type="protein sequence ID" value="BBK22972.1"/>
    <property type="molecule type" value="Genomic_DNA"/>
</dbReference>
<dbReference type="Proteomes" id="UP000464754">
    <property type="component" value="Chromosome"/>
</dbReference>
<keyword evidence="1" id="KW-0812">Transmembrane</keyword>
<protein>
    <recommendedName>
        <fullName evidence="4">YibE/F family protein</fullName>
    </recommendedName>
</protein>
<evidence type="ECO:0008006" key="4">
    <source>
        <dbReference type="Google" id="ProtNLM"/>
    </source>
</evidence>
<sequence>MILTMLFSLLFNKFYKKEYSRVNNSANYYISAKVTKVKSNTLTYDEKLKLNLGQQNIEVEFLEGKHKGERVEINNYVTAVHNVVVKEGTKIIVNADEPENIEPYYTVYQYDRSFGMILFISILCLAVIFIGKGKGVKSIIGLAYSLYLIIYVLLPTVFSGYPPLLMTVLVIALSTVVTLLLLNGHSIKTYSAILSTISGVLLCSLCFYFMSFLLHIDGFSSEEAESLILISAETGLSIKDIMFAGILISSLGAIMDVAMSITSSLFEIRTHKPDITTKELFHSGLEIGKDMIGTMTNTLILAFAGSAFVSLLVLFSFNVDVKQLMNSNYITIEFAQGITGTLGIVLTVPIASMLCAGMLSEKFFLRCSWFRKINN</sequence>
<proteinExistence type="predicted"/>
<feature type="transmembrane region" description="Helical" evidence="1">
    <location>
        <begin position="241"/>
        <end position="262"/>
    </location>
</feature>
<keyword evidence="1" id="KW-0472">Membrane</keyword>
<dbReference type="InterPro" id="IPR012507">
    <property type="entry name" value="YibE_F"/>
</dbReference>
<evidence type="ECO:0000313" key="2">
    <source>
        <dbReference type="EMBL" id="BBK22972.1"/>
    </source>
</evidence>
<feature type="transmembrane region" description="Helical" evidence="1">
    <location>
        <begin position="113"/>
        <end position="131"/>
    </location>
</feature>
<keyword evidence="3" id="KW-1185">Reference proteome</keyword>
<reference evidence="3" key="1">
    <citation type="submission" date="2019-05" db="EMBL/GenBank/DDBJ databases">
        <title>Complete genome sequencing of Absiella argi strain JCM 30884.</title>
        <authorList>
            <person name="Sakamoto M."/>
            <person name="Murakami T."/>
            <person name="Mori H."/>
        </authorList>
    </citation>
    <scope>NUCLEOTIDE SEQUENCE [LARGE SCALE GENOMIC DNA]</scope>
    <source>
        <strain evidence="3">JCM 30884</strain>
    </source>
</reference>
<accession>A0A6N4TLM1</accession>
<feature type="transmembrane region" description="Helical" evidence="1">
    <location>
        <begin position="337"/>
        <end position="359"/>
    </location>
</feature>
<dbReference type="KEGG" id="aarg:Aargi30884_18750"/>
<keyword evidence="1" id="KW-1133">Transmembrane helix</keyword>
<dbReference type="Pfam" id="PF07907">
    <property type="entry name" value="YibE_F"/>
    <property type="match status" value="1"/>
</dbReference>
<dbReference type="PANTHER" id="PTHR41771:SF1">
    <property type="entry name" value="MEMBRANE PROTEIN"/>
    <property type="match status" value="1"/>
</dbReference>
<evidence type="ECO:0000256" key="1">
    <source>
        <dbReference type="SAM" id="Phobius"/>
    </source>
</evidence>